<feature type="signal peptide" evidence="1">
    <location>
        <begin position="1"/>
        <end position="29"/>
    </location>
</feature>
<gene>
    <name evidence="2" type="ORF">EV672_1068</name>
</gene>
<organism evidence="2 3">
    <name type="scientific">Aquabacterium commune</name>
    <dbReference type="NCBI Taxonomy" id="70586"/>
    <lineage>
        <taxon>Bacteria</taxon>
        <taxon>Pseudomonadati</taxon>
        <taxon>Pseudomonadota</taxon>
        <taxon>Betaproteobacteria</taxon>
        <taxon>Burkholderiales</taxon>
        <taxon>Aquabacterium</taxon>
    </lineage>
</organism>
<sequence length="550" mass="57072">MPTMIRFATRTALAAAAVATCAALSPAWASSHREAPFITTSPKVDGTDFYMFMSYESGRTDYVTLIANYQPLQDAYGGPNYFKLDPNALYEIHIDNNGDAVEDLTFQFRFNNTLANAGKGVELNIGGSMVAIPLTQAGAVTSVSDANLNVAETYGVTVVRGDRRKGSRGALSKASGGATTFQKPVDYIGDKTLGDSAAYEAYAAQHVHAVNIPGCAMPAKVFVGQRQEGFAVNLGPIFDLVNATPGQILDPSLKNAFAANSIQDKNVTTMALEVHKSCLTAGSDTVVGGWTTASVRQARLMAAAPASGYQTSSKDGGAWVQVSRLGNPLVNEVVIGLRDKDKFNTSKPKDDLQFATYVTNPTLPALLGLVLAGDTAALAPTNFPRTDLVATFLTGINGLNRPAALSSPSDQLRLNTGVPAVALANQNRLGAAGSILAAGSVSGAADLAGFPNGRRPKDDVVDIALVATIGGLCAINEGIDLGLSSVVVPKVGTLTSTCTTASLTTLAKATAPNGLPNAANVHDGADQAAVTFLTRFPYLNTPNSGSTPQQ</sequence>
<feature type="chain" id="PRO_5020471409" evidence="1">
    <location>
        <begin position="30"/>
        <end position="550"/>
    </location>
</feature>
<dbReference type="RefSeq" id="WP_424923145.1">
    <property type="nucleotide sequence ID" value="NZ_SNXW01000006.1"/>
</dbReference>
<evidence type="ECO:0000256" key="1">
    <source>
        <dbReference type="SAM" id="SignalP"/>
    </source>
</evidence>
<reference evidence="2 3" key="1">
    <citation type="submission" date="2019-03" db="EMBL/GenBank/DDBJ databases">
        <title>Genomic Encyclopedia of Type Strains, Phase IV (KMG-IV): sequencing the most valuable type-strain genomes for metagenomic binning, comparative biology and taxonomic classification.</title>
        <authorList>
            <person name="Goeker M."/>
        </authorList>
    </citation>
    <scope>NUCLEOTIDE SEQUENCE [LARGE SCALE GENOMIC DNA]</scope>
    <source>
        <strain evidence="2 3">DSM 11901</strain>
    </source>
</reference>
<dbReference type="EMBL" id="SNXW01000006">
    <property type="protein sequence ID" value="TDP82054.1"/>
    <property type="molecule type" value="Genomic_DNA"/>
</dbReference>
<protein>
    <submittedName>
        <fullName evidence="2">Uncharacterized protein DUF4331</fullName>
    </submittedName>
</protein>
<dbReference type="Proteomes" id="UP000294593">
    <property type="component" value="Unassembled WGS sequence"/>
</dbReference>
<evidence type="ECO:0000313" key="2">
    <source>
        <dbReference type="EMBL" id="TDP82054.1"/>
    </source>
</evidence>
<keyword evidence="3" id="KW-1185">Reference proteome</keyword>
<dbReference type="AlphaFoldDB" id="A0A4R6R866"/>
<dbReference type="Pfam" id="PF14224">
    <property type="entry name" value="DUF4331"/>
    <property type="match status" value="1"/>
</dbReference>
<name>A0A4R6R866_9BURK</name>
<dbReference type="InterPro" id="IPR025566">
    <property type="entry name" value="DUF4331"/>
</dbReference>
<keyword evidence="1" id="KW-0732">Signal</keyword>
<accession>A0A4R6R866</accession>
<comment type="caution">
    <text evidence="2">The sequence shown here is derived from an EMBL/GenBank/DDBJ whole genome shotgun (WGS) entry which is preliminary data.</text>
</comment>
<evidence type="ECO:0000313" key="3">
    <source>
        <dbReference type="Proteomes" id="UP000294593"/>
    </source>
</evidence>
<proteinExistence type="predicted"/>